<keyword evidence="2" id="KW-1185">Reference proteome</keyword>
<dbReference type="Proteomes" id="UP001283361">
    <property type="component" value="Unassembled WGS sequence"/>
</dbReference>
<evidence type="ECO:0000313" key="2">
    <source>
        <dbReference type="Proteomes" id="UP001283361"/>
    </source>
</evidence>
<evidence type="ECO:0000313" key="1">
    <source>
        <dbReference type="EMBL" id="KAK3768878.1"/>
    </source>
</evidence>
<dbReference type="EMBL" id="JAWDGP010004004">
    <property type="protein sequence ID" value="KAK3768878.1"/>
    <property type="molecule type" value="Genomic_DNA"/>
</dbReference>
<comment type="caution">
    <text evidence="1">The sequence shown here is derived from an EMBL/GenBank/DDBJ whole genome shotgun (WGS) entry which is preliminary data.</text>
</comment>
<reference evidence="1" key="1">
    <citation type="journal article" date="2023" name="G3 (Bethesda)">
        <title>A reference genome for the long-term kleptoplast-retaining sea slug Elysia crispata morphotype clarki.</title>
        <authorList>
            <person name="Eastman K.E."/>
            <person name="Pendleton A.L."/>
            <person name="Shaikh M.A."/>
            <person name="Suttiyut T."/>
            <person name="Ogas R."/>
            <person name="Tomko P."/>
            <person name="Gavelis G."/>
            <person name="Widhalm J.R."/>
            <person name="Wisecaver J.H."/>
        </authorList>
    </citation>
    <scope>NUCLEOTIDE SEQUENCE</scope>
    <source>
        <strain evidence="1">ECLA1</strain>
    </source>
</reference>
<accession>A0AAE0ZG76</accession>
<name>A0AAE0ZG76_9GAST</name>
<organism evidence="1 2">
    <name type="scientific">Elysia crispata</name>
    <name type="common">lettuce slug</name>
    <dbReference type="NCBI Taxonomy" id="231223"/>
    <lineage>
        <taxon>Eukaryota</taxon>
        <taxon>Metazoa</taxon>
        <taxon>Spiralia</taxon>
        <taxon>Lophotrochozoa</taxon>
        <taxon>Mollusca</taxon>
        <taxon>Gastropoda</taxon>
        <taxon>Heterobranchia</taxon>
        <taxon>Euthyneura</taxon>
        <taxon>Panpulmonata</taxon>
        <taxon>Sacoglossa</taxon>
        <taxon>Placobranchoidea</taxon>
        <taxon>Plakobranchidae</taxon>
        <taxon>Elysia</taxon>
    </lineage>
</organism>
<protein>
    <submittedName>
        <fullName evidence="1">Uncharacterized protein</fullName>
    </submittedName>
</protein>
<dbReference type="AlphaFoldDB" id="A0AAE0ZG76"/>
<sequence length="85" mass="9830">MFPLCGSENAVDMEAGEKKVAGSSGWLDQEKRRQLDLVVGWIRRKGSRFRLRSPSSNMVFASNCSIFIYEDCFVEFLRPDLHHYN</sequence>
<gene>
    <name evidence="1" type="ORF">RRG08_039001</name>
</gene>
<proteinExistence type="predicted"/>